<dbReference type="InterPro" id="IPR052551">
    <property type="entry name" value="UV-DNA_repair_photolyase"/>
</dbReference>
<keyword evidence="2" id="KW-1185">Reference proteome</keyword>
<dbReference type="SUPFAM" id="SSF48173">
    <property type="entry name" value="Cryptochrome/photolyase FAD-binding domain"/>
    <property type="match status" value="1"/>
</dbReference>
<dbReference type="Gene3D" id="1.10.10.1710">
    <property type="entry name" value="Deoxyribodipyrimidine photolyase-related"/>
    <property type="match status" value="1"/>
</dbReference>
<evidence type="ECO:0000313" key="1">
    <source>
        <dbReference type="EMBL" id="PAX07151.1"/>
    </source>
</evidence>
<dbReference type="RefSeq" id="WP_095998976.1">
    <property type="nucleotide sequence ID" value="NZ_NSLI01000004.1"/>
</dbReference>
<dbReference type="GO" id="GO:0016829">
    <property type="term" value="F:lyase activity"/>
    <property type="evidence" value="ECO:0007669"/>
    <property type="project" value="UniProtKB-KW"/>
</dbReference>
<comment type="caution">
    <text evidence="1">The sequence shown here is derived from an EMBL/GenBank/DDBJ whole genome shotgun (WGS) entry which is preliminary data.</text>
</comment>
<accession>A0A2A2SDP8</accession>
<dbReference type="InterPro" id="IPR036134">
    <property type="entry name" value="Crypto/Photolyase_FAD-like_sf"/>
</dbReference>
<proteinExistence type="predicted"/>
<keyword evidence="1" id="KW-0456">Lyase</keyword>
<dbReference type="InterPro" id="IPR007357">
    <property type="entry name" value="PhrB-like"/>
</dbReference>
<dbReference type="Gene3D" id="1.10.579.10">
    <property type="entry name" value="DNA Cyclobutane Dipyrimidine Photolyase, subunit A, domain 3"/>
    <property type="match status" value="1"/>
</dbReference>
<name>A0A2A2SDP8_9SPHN</name>
<dbReference type="OrthoDB" id="5288100at2"/>
<organism evidence="1 2">
    <name type="scientific">Sphingomonas lenta</name>
    <dbReference type="NCBI Taxonomy" id="1141887"/>
    <lineage>
        <taxon>Bacteria</taxon>
        <taxon>Pseudomonadati</taxon>
        <taxon>Pseudomonadota</taxon>
        <taxon>Alphaproteobacteria</taxon>
        <taxon>Sphingomonadales</taxon>
        <taxon>Sphingomonadaceae</taxon>
        <taxon>Sphingomonas</taxon>
    </lineage>
</organism>
<dbReference type="PANTHER" id="PTHR38657:SF1">
    <property type="entry name" value="SLR1343 PROTEIN"/>
    <property type="match status" value="1"/>
</dbReference>
<sequence length="521" mass="59429">MPSTPDCAVLVPVLGDQLGPRLSSLRGRDKAETVVLMMEVADETTYVRHHKRKLALILSAMRHHAQALREAGWRVDYVGLDDPENTGSFTGEIARAVARHTPERIVVTEAGEHRVQTMLEGWEAELGLPVDVLPDDRFLCSRDDFARWAASAPELIMEGFYRDMRRRTGLLMDGDEPVGGRWNYDEENRKPAPAPDLFMPRPLAFQPDAITQEVLELVERRFADFPGKLDGFDYAVTVEQAEAQAANFMVHMLPKFGDYEDAMLVGERHLWHSILSPYINLGLLDPLDLCRRAEAEYLAGRAPLNSVEGYVRQLIGWREFVRGMYWREGPDYVRRNFFGHTRPLPAFYWTGETDMRCLKEAIGQTLDTAHAHHIQRLMVTGNYALLIGADPLDVHRWYLEVYADAYEWVELPNTLGLSQYADGGLMGTKPYVSTGKYIDRMSDYCRGCRYDVRARTGPDACPFNALYWDFLQRHGRKLRDNPRLGMPYRHWDRTDPLERAAIRAAAKAHLDALDAVPSYAD</sequence>
<protein>
    <submittedName>
        <fullName evidence="1">Cryptochrome/photolyase family protein</fullName>
    </submittedName>
</protein>
<dbReference type="EMBL" id="NSLI01000004">
    <property type="protein sequence ID" value="PAX07151.1"/>
    <property type="molecule type" value="Genomic_DNA"/>
</dbReference>
<dbReference type="AlphaFoldDB" id="A0A2A2SDP8"/>
<gene>
    <name evidence="1" type="ORF">CKY28_14005</name>
</gene>
<dbReference type="Gene3D" id="1.25.40.80">
    <property type="match status" value="1"/>
</dbReference>
<dbReference type="Pfam" id="PF04244">
    <property type="entry name" value="DPRP"/>
    <property type="match status" value="1"/>
</dbReference>
<dbReference type="InterPro" id="IPR014729">
    <property type="entry name" value="Rossmann-like_a/b/a_fold"/>
</dbReference>
<reference evidence="2" key="1">
    <citation type="submission" date="2017-09" db="EMBL/GenBank/DDBJ databases">
        <authorList>
            <person name="Feng G."/>
            <person name="Zhu H."/>
        </authorList>
    </citation>
    <scope>NUCLEOTIDE SEQUENCE [LARGE SCALE GENOMIC DNA]</scope>
    <source>
        <strain evidence="2">1PNM-20</strain>
    </source>
</reference>
<evidence type="ECO:0000313" key="2">
    <source>
        <dbReference type="Proteomes" id="UP000218151"/>
    </source>
</evidence>
<dbReference type="PANTHER" id="PTHR38657">
    <property type="entry name" value="SLR1343 PROTEIN"/>
    <property type="match status" value="1"/>
</dbReference>
<dbReference type="Proteomes" id="UP000218151">
    <property type="component" value="Unassembled WGS sequence"/>
</dbReference>
<dbReference type="Gene3D" id="3.40.50.620">
    <property type="entry name" value="HUPs"/>
    <property type="match status" value="1"/>
</dbReference>